<proteinExistence type="predicted"/>
<reference evidence="2 3" key="1">
    <citation type="journal article" date="2021" name="Nat. Commun.">
        <title>Genetic determinants of endophytism in the Arabidopsis root mycobiome.</title>
        <authorList>
            <person name="Mesny F."/>
            <person name="Miyauchi S."/>
            <person name="Thiergart T."/>
            <person name="Pickel B."/>
            <person name="Atanasova L."/>
            <person name="Karlsson M."/>
            <person name="Huettel B."/>
            <person name="Barry K.W."/>
            <person name="Haridas S."/>
            <person name="Chen C."/>
            <person name="Bauer D."/>
            <person name="Andreopoulos W."/>
            <person name="Pangilinan J."/>
            <person name="LaButti K."/>
            <person name="Riley R."/>
            <person name="Lipzen A."/>
            <person name="Clum A."/>
            <person name="Drula E."/>
            <person name="Henrissat B."/>
            <person name="Kohler A."/>
            <person name="Grigoriev I.V."/>
            <person name="Martin F.M."/>
            <person name="Hacquard S."/>
        </authorList>
    </citation>
    <scope>NUCLEOTIDE SEQUENCE [LARGE SCALE GENOMIC DNA]</scope>
    <source>
        <strain evidence="2 3">MPI-SDFR-AT-0080</strain>
    </source>
</reference>
<sequence>MFMYCISATWRHLATFGCAFGPCRSLGWCCADWSGPPACSWDYMLLRLNHDSERSTSAEVILRKMQQDLVLVERLPSPIDGHTTRGNDGGLAIQRSNISTGMKGFMSSQMCCIGF</sequence>
<name>A0ABQ8GTI9_9PEZI</name>
<evidence type="ECO:0000256" key="1">
    <source>
        <dbReference type="SAM" id="SignalP"/>
    </source>
</evidence>
<organism evidence="2 3">
    <name type="scientific">Macrophomina phaseolina</name>
    <dbReference type="NCBI Taxonomy" id="35725"/>
    <lineage>
        <taxon>Eukaryota</taxon>
        <taxon>Fungi</taxon>
        <taxon>Dikarya</taxon>
        <taxon>Ascomycota</taxon>
        <taxon>Pezizomycotina</taxon>
        <taxon>Dothideomycetes</taxon>
        <taxon>Dothideomycetes incertae sedis</taxon>
        <taxon>Botryosphaeriales</taxon>
        <taxon>Botryosphaeriaceae</taxon>
        <taxon>Macrophomina</taxon>
    </lineage>
</organism>
<feature type="signal peptide" evidence="1">
    <location>
        <begin position="1"/>
        <end position="25"/>
    </location>
</feature>
<comment type="caution">
    <text evidence="2">The sequence shown here is derived from an EMBL/GenBank/DDBJ whole genome shotgun (WGS) entry which is preliminary data.</text>
</comment>
<evidence type="ECO:0000313" key="3">
    <source>
        <dbReference type="Proteomes" id="UP000774617"/>
    </source>
</evidence>
<protein>
    <recommendedName>
        <fullName evidence="4">Secreted protein</fullName>
    </recommendedName>
</protein>
<evidence type="ECO:0000313" key="2">
    <source>
        <dbReference type="EMBL" id="KAH7064562.1"/>
    </source>
</evidence>
<accession>A0ABQ8GTI9</accession>
<gene>
    <name evidence="2" type="ORF">B0J12DRAFT_2217</name>
</gene>
<evidence type="ECO:0008006" key="4">
    <source>
        <dbReference type="Google" id="ProtNLM"/>
    </source>
</evidence>
<keyword evidence="3" id="KW-1185">Reference proteome</keyword>
<keyword evidence="1" id="KW-0732">Signal</keyword>
<dbReference type="Proteomes" id="UP000774617">
    <property type="component" value="Unassembled WGS sequence"/>
</dbReference>
<dbReference type="EMBL" id="JAGTJR010000001">
    <property type="protein sequence ID" value="KAH7064562.1"/>
    <property type="molecule type" value="Genomic_DNA"/>
</dbReference>
<feature type="chain" id="PRO_5047284006" description="Secreted protein" evidence="1">
    <location>
        <begin position="26"/>
        <end position="115"/>
    </location>
</feature>